<evidence type="ECO:0000256" key="12">
    <source>
        <dbReference type="ARBA" id="ARBA00047398"/>
    </source>
</evidence>
<name>A0ABZ1BY37_9FIRM</name>
<evidence type="ECO:0000313" key="15">
    <source>
        <dbReference type="EMBL" id="WRP17702.1"/>
    </source>
</evidence>
<dbReference type="Proteomes" id="UP001332192">
    <property type="component" value="Chromosome"/>
</dbReference>
<evidence type="ECO:0000256" key="9">
    <source>
        <dbReference type="ARBA" id="ARBA00022840"/>
    </source>
</evidence>
<dbReference type="Pfam" id="PF01406">
    <property type="entry name" value="tRNA-synt_1e"/>
    <property type="match status" value="1"/>
</dbReference>
<keyword evidence="6 13" id="KW-0479">Metal-binding</keyword>
<proteinExistence type="inferred from homology"/>
<dbReference type="Gene3D" id="3.40.50.620">
    <property type="entry name" value="HUPs"/>
    <property type="match status" value="1"/>
</dbReference>
<evidence type="ECO:0000256" key="10">
    <source>
        <dbReference type="ARBA" id="ARBA00022917"/>
    </source>
</evidence>
<evidence type="ECO:0000256" key="5">
    <source>
        <dbReference type="ARBA" id="ARBA00022598"/>
    </source>
</evidence>
<feature type="short sequence motif" description="'KMSKS' region" evidence="13">
    <location>
        <begin position="267"/>
        <end position="271"/>
    </location>
</feature>
<dbReference type="GO" id="GO:0004817">
    <property type="term" value="F:cysteine-tRNA ligase activity"/>
    <property type="evidence" value="ECO:0007669"/>
    <property type="project" value="UniProtKB-EC"/>
</dbReference>
<evidence type="ECO:0000256" key="8">
    <source>
        <dbReference type="ARBA" id="ARBA00022833"/>
    </source>
</evidence>
<evidence type="ECO:0000256" key="6">
    <source>
        <dbReference type="ARBA" id="ARBA00022723"/>
    </source>
</evidence>
<keyword evidence="10 13" id="KW-0648">Protein biosynthesis</keyword>
<keyword evidence="11 13" id="KW-0030">Aminoacyl-tRNA synthetase</keyword>
<keyword evidence="9 13" id="KW-0067">ATP-binding</keyword>
<feature type="short sequence motif" description="'HIGH' region" evidence="13">
    <location>
        <begin position="31"/>
        <end position="41"/>
    </location>
</feature>
<feature type="binding site" evidence="13">
    <location>
        <position position="234"/>
    </location>
    <ligand>
        <name>Zn(2+)</name>
        <dbReference type="ChEBI" id="CHEBI:29105"/>
    </ligand>
</feature>
<comment type="similarity">
    <text evidence="2 13">Belongs to the class-I aminoacyl-tRNA synthetase family.</text>
</comment>
<keyword evidence="5 13" id="KW-0436">Ligase</keyword>
<evidence type="ECO:0000313" key="16">
    <source>
        <dbReference type="Proteomes" id="UP001332192"/>
    </source>
</evidence>
<dbReference type="SUPFAM" id="SSF52374">
    <property type="entry name" value="Nucleotidylyl transferase"/>
    <property type="match status" value="1"/>
</dbReference>
<dbReference type="PANTHER" id="PTHR10890:SF3">
    <property type="entry name" value="CYSTEINE--TRNA LIGASE, CYTOPLASMIC"/>
    <property type="match status" value="1"/>
</dbReference>
<dbReference type="InterPro" id="IPR014729">
    <property type="entry name" value="Rossmann-like_a/b/a_fold"/>
</dbReference>
<comment type="cofactor">
    <cofactor evidence="13">
        <name>Zn(2+)</name>
        <dbReference type="ChEBI" id="CHEBI:29105"/>
    </cofactor>
    <text evidence="13">Binds 1 zinc ion per subunit.</text>
</comment>
<dbReference type="Pfam" id="PF09190">
    <property type="entry name" value="DALR_2"/>
    <property type="match status" value="1"/>
</dbReference>
<reference evidence="15 16" key="1">
    <citation type="journal article" date="2024" name="Front. Microbiol.">
        <title>Novel thermophilic genera Geochorda gen. nov. and Carboxydochorda gen. nov. from the deep terrestrial subsurface reveal the ecophysiological diversity in the class Limnochordia.</title>
        <authorList>
            <person name="Karnachuk O.V."/>
            <person name="Lukina A.P."/>
            <person name="Avakyan M.R."/>
            <person name="Kadnikov V.V."/>
            <person name="Begmatov S."/>
            <person name="Beletsky A.V."/>
            <person name="Vlasova K.G."/>
            <person name="Novikov A.A."/>
            <person name="Shcherbakova V.A."/>
            <person name="Mardanov A.V."/>
            <person name="Ravin N.V."/>
        </authorList>
    </citation>
    <scope>NUCLEOTIDE SEQUENCE [LARGE SCALE GENOMIC DNA]</scope>
    <source>
        <strain evidence="15 16">L945</strain>
    </source>
</reference>
<dbReference type="InterPro" id="IPR056411">
    <property type="entry name" value="CysS_C"/>
</dbReference>
<evidence type="ECO:0000256" key="11">
    <source>
        <dbReference type="ARBA" id="ARBA00023146"/>
    </source>
</evidence>
<comment type="subcellular location">
    <subcellularLocation>
        <location evidence="1 13">Cytoplasm</location>
    </subcellularLocation>
</comment>
<dbReference type="InterPro" id="IPR009080">
    <property type="entry name" value="tRNAsynth_Ia_anticodon-bd"/>
</dbReference>
<evidence type="ECO:0000256" key="4">
    <source>
        <dbReference type="ARBA" id="ARBA00022490"/>
    </source>
</evidence>
<comment type="subunit">
    <text evidence="3 13">Monomer.</text>
</comment>
<dbReference type="RefSeq" id="WP_324716972.1">
    <property type="nucleotide sequence ID" value="NZ_CP141615.1"/>
</dbReference>
<evidence type="ECO:0000259" key="14">
    <source>
        <dbReference type="SMART" id="SM00840"/>
    </source>
</evidence>
<evidence type="ECO:0000256" key="2">
    <source>
        <dbReference type="ARBA" id="ARBA00005594"/>
    </source>
</evidence>
<comment type="catalytic activity">
    <reaction evidence="12 13">
        <text>tRNA(Cys) + L-cysteine + ATP = L-cysteinyl-tRNA(Cys) + AMP + diphosphate</text>
        <dbReference type="Rhea" id="RHEA:17773"/>
        <dbReference type="Rhea" id="RHEA-COMP:9661"/>
        <dbReference type="Rhea" id="RHEA-COMP:9679"/>
        <dbReference type="ChEBI" id="CHEBI:30616"/>
        <dbReference type="ChEBI" id="CHEBI:33019"/>
        <dbReference type="ChEBI" id="CHEBI:35235"/>
        <dbReference type="ChEBI" id="CHEBI:78442"/>
        <dbReference type="ChEBI" id="CHEBI:78517"/>
        <dbReference type="ChEBI" id="CHEBI:456215"/>
        <dbReference type="EC" id="6.1.1.16"/>
    </reaction>
</comment>
<dbReference type="PRINTS" id="PR00983">
    <property type="entry name" value="TRNASYNTHCYS"/>
</dbReference>
<keyword evidence="16" id="KW-1185">Reference proteome</keyword>
<keyword evidence="4 13" id="KW-0963">Cytoplasm</keyword>
<evidence type="ECO:0000256" key="13">
    <source>
        <dbReference type="HAMAP-Rule" id="MF_00041"/>
    </source>
</evidence>
<dbReference type="PANTHER" id="PTHR10890">
    <property type="entry name" value="CYSTEINYL-TRNA SYNTHETASE"/>
    <property type="match status" value="1"/>
</dbReference>
<dbReference type="EMBL" id="CP141615">
    <property type="protein sequence ID" value="WRP17702.1"/>
    <property type="molecule type" value="Genomic_DNA"/>
</dbReference>
<feature type="binding site" evidence="13">
    <location>
        <position position="209"/>
    </location>
    <ligand>
        <name>Zn(2+)</name>
        <dbReference type="ChEBI" id="CHEBI:29105"/>
    </ligand>
</feature>
<feature type="binding site" evidence="13">
    <location>
        <position position="29"/>
    </location>
    <ligand>
        <name>Zn(2+)</name>
        <dbReference type="ChEBI" id="CHEBI:29105"/>
    </ligand>
</feature>
<dbReference type="InterPro" id="IPR015273">
    <property type="entry name" value="Cys-tRNA-synt_Ia_DALR"/>
</dbReference>
<accession>A0ABZ1BY37</accession>
<dbReference type="EC" id="6.1.1.16" evidence="13"/>
<feature type="binding site" evidence="13">
    <location>
        <position position="238"/>
    </location>
    <ligand>
        <name>Zn(2+)</name>
        <dbReference type="ChEBI" id="CHEBI:29105"/>
    </ligand>
</feature>
<dbReference type="NCBIfam" id="TIGR00435">
    <property type="entry name" value="cysS"/>
    <property type="match status" value="1"/>
</dbReference>
<dbReference type="CDD" id="cd00672">
    <property type="entry name" value="CysRS_core"/>
    <property type="match status" value="1"/>
</dbReference>
<dbReference type="InterPro" id="IPR032678">
    <property type="entry name" value="tRNA-synt_1_cat_dom"/>
</dbReference>
<evidence type="ECO:0000256" key="3">
    <source>
        <dbReference type="ARBA" id="ARBA00011245"/>
    </source>
</evidence>
<dbReference type="HAMAP" id="MF_00041">
    <property type="entry name" value="Cys_tRNA_synth"/>
    <property type="match status" value="1"/>
</dbReference>
<dbReference type="SMART" id="SM00840">
    <property type="entry name" value="DALR_2"/>
    <property type="match status" value="1"/>
</dbReference>
<evidence type="ECO:0000256" key="7">
    <source>
        <dbReference type="ARBA" id="ARBA00022741"/>
    </source>
</evidence>
<keyword evidence="8 13" id="KW-0862">Zinc</keyword>
<feature type="domain" description="Cysteinyl-tRNA synthetase class Ia DALR" evidence="14">
    <location>
        <begin position="374"/>
        <end position="448"/>
    </location>
</feature>
<dbReference type="Gene3D" id="1.20.120.1910">
    <property type="entry name" value="Cysteine-tRNA ligase, C-terminal anti-codon recognition domain"/>
    <property type="match status" value="1"/>
</dbReference>
<dbReference type="InterPro" id="IPR024909">
    <property type="entry name" value="Cys-tRNA/MSH_ligase"/>
</dbReference>
<feature type="binding site" evidence="13">
    <location>
        <position position="270"/>
    </location>
    <ligand>
        <name>ATP</name>
        <dbReference type="ChEBI" id="CHEBI:30616"/>
    </ligand>
</feature>
<protein>
    <recommendedName>
        <fullName evidence="13">Cysteine--tRNA ligase</fullName>
        <ecNumber evidence="13">6.1.1.16</ecNumber>
    </recommendedName>
    <alternativeName>
        <fullName evidence="13">Cysteinyl-tRNA synthetase</fullName>
        <shortName evidence="13">CysRS</shortName>
    </alternativeName>
</protein>
<evidence type="ECO:0000256" key="1">
    <source>
        <dbReference type="ARBA" id="ARBA00004496"/>
    </source>
</evidence>
<sequence>MAIRVYNTLTRRQEEFVPREPGRVSIYVCGLTPYDHAHLGHLRPAVVWQTIRNYLEYKGFQVTLVQNFTDIDDKIIDRAHQTGMSAEQLARTFIQDYLNALDRMGLQFADRYPRVTRHISRVIAMVEELVRKGHAYVVDGNVYFDVTTFAPYGKLSGQRAEELEAGARVEVDERKRHAGDFALWKAAKPGEPSWDSPWGPGRPGWHIECSAMSLDYLGFGFDFHGGGSDLIFPHHENEIAQSEAYEGREGFVRYWLHNGLINVRAEKMSKSLGNFTTAREILSRYPGTLVKFYLLSTHYRSPLEFTPSSLDEVRPGWQRLNQAFERLSAFAPCLVGLGRQPAERWLEDALPAGWQGEDEAERRALAAVRTVRDAFEEAMDDDFNTARALGVVFELVRDVNPLLERTAPPGGCEAGAPSQLVLAAAYALMRSFAMGILGVIAAGADTAAGRQAGPAAAGREQLVDALVELILDLRKKARGERRYAEADEMRRALEQLGFVVEDTPSGVRWRLREAAGKPGA</sequence>
<dbReference type="SUPFAM" id="SSF47323">
    <property type="entry name" value="Anticodon-binding domain of a subclass of class I aminoacyl-tRNA synthetases"/>
    <property type="match status" value="1"/>
</dbReference>
<keyword evidence="7 13" id="KW-0547">Nucleotide-binding</keyword>
<gene>
    <name evidence="13 15" type="primary">cysS</name>
    <name evidence="15" type="ORF">U7230_01400</name>
</gene>
<dbReference type="Pfam" id="PF23493">
    <property type="entry name" value="CysS_C"/>
    <property type="match status" value="1"/>
</dbReference>
<organism evidence="15 16">
    <name type="scientific">Carboxydichorda subterranea</name>
    <dbReference type="NCBI Taxonomy" id="3109565"/>
    <lineage>
        <taxon>Bacteria</taxon>
        <taxon>Bacillati</taxon>
        <taxon>Bacillota</taxon>
        <taxon>Limnochordia</taxon>
        <taxon>Limnochordales</taxon>
        <taxon>Geochordaceae</taxon>
        <taxon>Carboxydichorda</taxon>
    </lineage>
</organism>
<dbReference type="InterPro" id="IPR015803">
    <property type="entry name" value="Cys-tRNA-ligase"/>
</dbReference>